<dbReference type="Proteomes" id="UP000315395">
    <property type="component" value="Chromosome"/>
</dbReference>
<evidence type="ECO:0000256" key="7">
    <source>
        <dbReference type="ARBA" id="ARBA00023136"/>
    </source>
</evidence>
<dbReference type="KEGG" id="orz:FNH13_04975"/>
<sequence>MAELRKVHRPTQRELIVYTIVVFVFVLIIMGFVVGVDQIFTRVVEFTFGD</sequence>
<keyword evidence="10" id="KW-1185">Reference proteome</keyword>
<keyword evidence="2" id="KW-0813">Transport</keyword>
<name>A0A516GFC1_9MICO</name>
<dbReference type="GO" id="GO:0009306">
    <property type="term" value="P:protein secretion"/>
    <property type="evidence" value="ECO:0007669"/>
    <property type="project" value="InterPro"/>
</dbReference>
<dbReference type="Gene3D" id="1.20.5.1030">
    <property type="entry name" value="Preprotein translocase secy subunit"/>
    <property type="match status" value="1"/>
</dbReference>
<proteinExistence type="predicted"/>
<evidence type="ECO:0000256" key="6">
    <source>
        <dbReference type="ARBA" id="ARBA00023010"/>
    </source>
</evidence>
<keyword evidence="3 8" id="KW-0812">Transmembrane</keyword>
<dbReference type="GO" id="GO:0006605">
    <property type="term" value="P:protein targeting"/>
    <property type="evidence" value="ECO:0007669"/>
    <property type="project" value="InterPro"/>
</dbReference>
<keyword evidence="6" id="KW-0811">Translocation</keyword>
<keyword evidence="5 8" id="KW-1133">Transmembrane helix</keyword>
<comment type="subcellular location">
    <subcellularLocation>
        <location evidence="1">Membrane</location>
    </subcellularLocation>
</comment>
<dbReference type="GO" id="GO:0008320">
    <property type="term" value="F:protein transmembrane transporter activity"/>
    <property type="evidence" value="ECO:0007669"/>
    <property type="project" value="InterPro"/>
</dbReference>
<organism evidence="9 10">
    <name type="scientific">Ornithinimicrobium ciconiae</name>
    <dbReference type="NCBI Taxonomy" id="2594265"/>
    <lineage>
        <taxon>Bacteria</taxon>
        <taxon>Bacillati</taxon>
        <taxon>Actinomycetota</taxon>
        <taxon>Actinomycetes</taxon>
        <taxon>Micrococcales</taxon>
        <taxon>Ornithinimicrobiaceae</taxon>
        <taxon>Ornithinimicrobium</taxon>
    </lineage>
</organism>
<evidence type="ECO:0000256" key="4">
    <source>
        <dbReference type="ARBA" id="ARBA00022927"/>
    </source>
</evidence>
<feature type="transmembrane region" description="Helical" evidence="8">
    <location>
        <begin position="15"/>
        <end position="36"/>
    </location>
</feature>
<dbReference type="OrthoDB" id="9805743at2"/>
<dbReference type="InterPro" id="IPR001901">
    <property type="entry name" value="Translocase_SecE/Sec61-g"/>
</dbReference>
<keyword evidence="4" id="KW-0653">Protein transport</keyword>
<gene>
    <name evidence="9" type="primary">secE</name>
    <name evidence="9" type="ORF">FNH13_04975</name>
</gene>
<evidence type="ECO:0000256" key="2">
    <source>
        <dbReference type="ARBA" id="ARBA00022448"/>
    </source>
</evidence>
<evidence type="ECO:0000313" key="9">
    <source>
        <dbReference type="EMBL" id="QDO90216.1"/>
    </source>
</evidence>
<dbReference type="Pfam" id="PF00584">
    <property type="entry name" value="SecE"/>
    <property type="match status" value="1"/>
</dbReference>
<dbReference type="EMBL" id="CP041616">
    <property type="protein sequence ID" value="QDO90216.1"/>
    <property type="molecule type" value="Genomic_DNA"/>
</dbReference>
<protein>
    <submittedName>
        <fullName evidence="9">Preprotein translocase subunit SecE</fullName>
    </submittedName>
</protein>
<reference evidence="9 10" key="1">
    <citation type="submission" date="2019-07" db="EMBL/GenBank/DDBJ databases">
        <title>complete genome sequencing of Ornithinimicrobium sp. H23M54.</title>
        <authorList>
            <person name="Bae J.-W."/>
            <person name="Lee S.-Y."/>
        </authorList>
    </citation>
    <scope>NUCLEOTIDE SEQUENCE [LARGE SCALE GENOMIC DNA]</scope>
    <source>
        <strain evidence="9 10">H23M54</strain>
    </source>
</reference>
<evidence type="ECO:0000313" key="10">
    <source>
        <dbReference type="Proteomes" id="UP000315395"/>
    </source>
</evidence>
<dbReference type="AlphaFoldDB" id="A0A516GFC1"/>
<dbReference type="GO" id="GO:0016020">
    <property type="term" value="C:membrane"/>
    <property type="evidence" value="ECO:0007669"/>
    <property type="project" value="UniProtKB-SubCell"/>
</dbReference>
<evidence type="ECO:0000256" key="5">
    <source>
        <dbReference type="ARBA" id="ARBA00022989"/>
    </source>
</evidence>
<dbReference type="InterPro" id="IPR005807">
    <property type="entry name" value="SecE_bac"/>
</dbReference>
<keyword evidence="7 8" id="KW-0472">Membrane</keyword>
<dbReference type="GO" id="GO:0006886">
    <property type="term" value="P:intracellular protein transport"/>
    <property type="evidence" value="ECO:0007669"/>
    <property type="project" value="InterPro"/>
</dbReference>
<evidence type="ECO:0000256" key="8">
    <source>
        <dbReference type="SAM" id="Phobius"/>
    </source>
</evidence>
<dbReference type="NCBIfam" id="TIGR00964">
    <property type="entry name" value="secE_bact"/>
    <property type="match status" value="1"/>
</dbReference>
<evidence type="ECO:0000256" key="3">
    <source>
        <dbReference type="ARBA" id="ARBA00022692"/>
    </source>
</evidence>
<dbReference type="InterPro" id="IPR038379">
    <property type="entry name" value="SecE_sf"/>
</dbReference>
<accession>A0A516GFC1</accession>
<evidence type="ECO:0000256" key="1">
    <source>
        <dbReference type="ARBA" id="ARBA00004370"/>
    </source>
</evidence>